<evidence type="ECO:0000313" key="3">
    <source>
        <dbReference type="Proteomes" id="UP000242875"/>
    </source>
</evidence>
<feature type="domain" description="F-box" evidence="1">
    <location>
        <begin position="1"/>
        <end position="47"/>
    </location>
</feature>
<keyword evidence="3" id="KW-1185">Reference proteome</keyword>
<proteinExistence type="predicted"/>
<dbReference type="SUPFAM" id="SSF81383">
    <property type="entry name" value="F-box domain"/>
    <property type="match status" value="1"/>
</dbReference>
<dbReference type="InterPro" id="IPR001810">
    <property type="entry name" value="F-box_dom"/>
</dbReference>
<protein>
    <recommendedName>
        <fullName evidence="1">F-box domain-containing protein</fullName>
    </recommendedName>
</protein>
<sequence length="262" mass="30155">MHLLGLPSECITAILSNLTQLEAVYYSRTCRTFSQVLYDLGEFWRVVAVFENVPKARWDSLTNARMLQLLDKLSPNSKRSVRVFICGANATEFIIDALIRTLPHLDFIRFPYSSKLNFPNLVTILENYYSSPSVQERCHPVPPFISFSLYREKDLTIIPCEAHDVLRFFAVLEKTSDTAATQQVTQGYGTPGPKESRKTNVDLCRHCRRNLAMKTEHCAVCGDPNMYEYLCYECKTYCDSCWDTFCARYVHVVRNVISWINA</sequence>
<dbReference type="EMBL" id="MVBO01000045">
    <property type="protein sequence ID" value="OZJ04317.1"/>
    <property type="molecule type" value="Genomic_DNA"/>
</dbReference>
<dbReference type="Proteomes" id="UP000242875">
    <property type="component" value="Unassembled WGS sequence"/>
</dbReference>
<dbReference type="InterPro" id="IPR036047">
    <property type="entry name" value="F-box-like_dom_sf"/>
</dbReference>
<organism evidence="2 3">
    <name type="scientific">Bifiguratus adelaidae</name>
    <dbReference type="NCBI Taxonomy" id="1938954"/>
    <lineage>
        <taxon>Eukaryota</taxon>
        <taxon>Fungi</taxon>
        <taxon>Fungi incertae sedis</taxon>
        <taxon>Mucoromycota</taxon>
        <taxon>Mucoromycotina</taxon>
        <taxon>Endogonomycetes</taxon>
        <taxon>Endogonales</taxon>
        <taxon>Endogonales incertae sedis</taxon>
        <taxon>Bifiguratus</taxon>
    </lineage>
</organism>
<dbReference type="AlphaFoldDB" id="A0A261Y122"/>
<gene>
    <name evidence="2" type="ORF">BZG36_03170</name>
</gene>
<name>A0A261Y122_9FUNG</name>
<reference evidence="2 3" key="1">
    <citation type="journal article" date="2017" name="Mycologia">
        <title>Bifiguratus adelaidae, gen. et sp. nov., a new member of Mucoromycotina in endophytic and soil-dwelling habitats.</title>
        <authorList>
            <person name="Torres-Cruz T.J."/>
            <person name="Billingsley Tobias T.L."/>
            <person name="Almatruk M."/>
            <person name="Hesse C."/>
            <person name="Kuske C.R."/>
            <person name="Desiro A."/>
            <person name="Benucci G.M."/>
            <person name="Bonito G."/>
            <person name="Stajich J.E."/>
            <person name="Dunlap C."/>
            <person name="Arnold A.E."/>
            <person name="Porras-Alfaro A."/>
        </authorList>
    </citation>
    <scope>NUCLEOTIDE SEQUENCE [LARGE SCALE GENOMIC DNA]</scope>
    <source>
        <strain evidence="2 3">AZ0501</strain>
    </source>
</reference>
<accession>A0A261Y122</accession>
<evidence type="ECO:0000259" key="1">
    <source>
        <dbReference type="PROSITE" id="PS50181"/>
    </source>
</evidence>
<comment type="caution">
    <text evidence="2">The sequence shown here is derived from an EMBL/GenBank/DDBJ whole genome shotgun (WGS) entry which is preliminary data.</text>
</comment>
<dbReference type="PROSITE" id="PS50181">
    <property type="entry name" value="FBOX"/>
    <property type="match status" value="1"/>
</dbReference>
<evidence type="ECO:0000313" key="2">
    <source>
        <dbReference type="EMBL" id="OZJ04317.1"/>
    </source>
</evidence>